<evidence type="ECO:0000313" key="3">
    <source>
        <dbReference type="Proteomes" id="UP000664620"/>
    </source>
</evidence>
<evidence type="ECO:0000313" key="2">
    <source>
        <dbReference type="EMBL" id="MBO2029549.1"/>
    </source>
</evidence>
<keyword evidence="1" id="KW-0812">Transmembrane</keyword>
<reference evidence="2" key="1">
    <citation type="submission" date="2021-03" db="EMBL/GenBank/DDBJ databases">
        <title>Molecular epidemiology and mechanisms of colistin and carbapenem resistance in Enterobacteriaceae from clinical isolates, the environment and porcine samples in Pretoria, South Africa.</title>
        <authorList>
            <person name="Bogoshi D."/>
            <person name="Mbelle N.M."/>
            <person name="Naidoo V."/>
            <person name="Osei Sekyere J."/>
        </authorList>
    </citation>
    <scope>NUCLEOTIDE SEQUENCE</scope>
    <source>
        <strain evidence="2">C034</strain>
    </source>
</reference>
<keyword evidence="1" id="KW-1133">Transmembrane helix</keyword>
<dbReference type="EMBL" id="JAGETO010000119">
    <property type="protein sequence ID" value="MBO2029549.1"/>
    <property type="molecule type" value="Genomic_DNA"/>
</dbReference>
<gene>
    <name evidence="2" type="ORF">J4734_23050</name>
</gene>
<comment type="caution">
    <text evidence="2">The sequence shown here is derived from an EMBL/GenBank/DDBJ whole genome shotgun (WGS) entry which is preliminary data.</text>
</comment>
<keyword evidence="1" id="KW-0472">Membrane</keyword>
<dbReference type="Proteomes" id="UP000664620">
    <property type="component" value="Unassembled WGS sequence"/>
</dbReference>
<evidence type="ECO:0000256" key="1">
    <source>
        <dbReference type="SAM" id="Phobius"/>
    </source>
</evidence>
<accession>A0A939NQD4</accession>
<dbReference type="AlphaFoldDB" id="A0A939NQD4"/>
<feature type="transmembrane region" description="Helical" evidence="1">
    <location>
        <begin position="142"/>
        <end position="161"/>
    </location>
</feature>
<protein>
    <submittedName>
        <fullName evidence="2">Uncharacterized protein</fullName>
    </submittedName>
</protein>
<sequence>MTLIIDIRKNKMTNINESMRWDDAIPMIMRGDKVEGGRSKTKFAGRCISEPYTILRSELEKYSGTLQAGEQPYSSEEDAQQAINNGMIAAGAKFSVRSHESGSWVDEYKNVDGIATPTGKKLPSLAAVTTLQEMLSEKSSELMLFLFLIWMISILLIFHLTKRPESRNLISDEWH</sequence>
<proteinExistence type="predicted"/>
<organism evidence="2 3">
    <name type="scientific">Klebsiella pneumoniae</name>
    <dbReference type="NCBI Taxonomy" id="573"/>
    <lineage>
        <taxon>Bacteria</taxon>
        <taxon>Pseudomonadati</taxon>
        <taxon>Pseudomonadota</taxon>
        <taxon>Gammaproteobacteria</taxon>
        <taxon>Enterobacterales</taxon>
        <taxon>Enterobacteriaceae</taxon>
        <taxon>Klebsiella/Raoultella group</taxon>
        <taxon>Klebsiella</taxon>
        <taxon>Klebsiella pneumoniae complex</taxon>
    </lineage>
</organism>
<name>A0A939NQD4_KLEPN</name>